<comment type="caution">
    <text evidence="2">The sequence shown here is derived from an EMBL/GenBank/DDBJ whole genome shotgun (WGS) entry which is preliminary data.</text>
</comment>
<evidence type="ECO:0000313" key="2">
    <source>
        <dbReference type="EMBL" id="PPQ97738.1"/>
    </source>
</evidence>
<sequence>MLARSEQILPMPPSYVPGAIAYKTDATGRPGGEAGSSRLPKDKVWTFEIYSSVLRVQQSYAHSMRLYSATASLEVQLHDLLSASLTPLTHQYTPNQLRQIASQATVFLSSFHENGKFLRFRFPYITFEWFLQTPYFEIASCTTRQSVEIEILWKAWSTAGAASGLVAYGSIRDTIIQKLYYAQGKNNIFTWVPLFVILDRQFKVTRVFQPELMTPTPYLQHIPINSRPDDAIVIPMSSDVIQFLRSSQARMGFLVAISALFASIQPINRRHTMWARSPVIPDSKGGRWYQPGAVAWKTDVAAIPGVGAPGLPRDKVWTLAFYSSELRLRQSYVYSTRLHGATASLEVQLHDLLSASLTPLTRQYTPNQLRQIGSQATLFLSSFHENAQWSINAKNLPSSIGDILVGQTEKARRPDVGYRFLRFRFPYITFEWFVQTPYAAIAACTAEESVEVEILWKAWSTAGASSGLVAYGSITDTIKRKLYCVPGMNNAPTWVPLLVIIDRQFKVTRVFQPELMTPIPYLRFAPPNPKPDDTIVFSMSSNVIQFLRSSQLRMGFLVSISALFASVQPIVNNFSEIGGWVFTGIGVLSGLLTVFALLLGRILAWSELKAAKARQM</sequence>
<accession>A0A409Y428</accession>
<protein>
    <submittedName>
        <fullName evidence="2">Uncharacterized protein</fullName>
    </submittedName>
</protein>
<keyword evidence="3" id="KW-1185">Reference proteome</keyword>
<dbReference type="InParanoid" id="A0A409Y428"/>
<keyword evidence="1" id="KW-1133">Transmembrane helix</keyword>
<dbReference type="STRING" id="231916.A0A409Y428"/>
<evidence type="ECO:0000313" key="3">
    <source>
        <dbReference type="Proteomes" id="UP000284706"/>
    </source>
</evidence>
<dbReference type="Proteomes" id="UP000284706">
    <property type="component" value="Unassembled WGS sequence"/>
</dbReference>
<name>A0A409Y428_9AGAR</name>
<evidence type="ECO:0000256" key="1">
    <source>
        <dbReference type="SAM" id="Phobius"/>
    </source>
</evidence>
<gene>
    <name evidence="2" type="ORF">CVT26_001770</name>
</gene>
<feature type="transmembrane region" description="Helical" evidence="1">
    <location>
        <begin position="577"/>
        <end position="599"/>
    </location>
</feature>
<dbReference type="OrthoDB" id="2896356at2759"/>
<reference evidence="2 3" key="1">
    <citation type="journal article" date="2018" name="Evol. Lett.">
        <title>Horizontal gene cluster transfer increased hallucinogenic mushroom diversity.</title>
        <authorList>
            <person name="Reynolds H.T."/>
            <person name="Vijayakumar V."/>
            <person name="Gluck-Thaler E."/>
            <person name="Korotkin H.B."/>
            <person name="Matheny P.B."/>
            <person name="Slot J.C."/>
        </authorList>
    </citation>
    <scope>NUCLEOTIDE SEQUENCE [LARGE SCALE GENOMIC DNA]</scope>
    <source>
        <strain evidence="2 3">SRW20</strain>
    </source>
</reference>
<proteinExistence type="predicted"/>
<organism evidence="2 3">
    <name type="scientific">Gymnopilus dilepis</name>
    <dbReference type="NCBI Taxonomy" id="231916"/>
    <lineage>
        <taxon>Eukaryota</taxon>
        <taxon>Fungi</taxon>
        <taxon>Dikarya</taxon>
        <taxon>Basidiomycota</taxon>
        <taxon>Agaricomycotina</taxon>
        <taxon>Agaricomycetes</taxon>
        <taxon>Agaricomycetidae</taxon>
        <taxon>Agaricales</taxon>
        <taxon>Agaricineae</taxon>
        <taxon>Hymenogastraceae</taxon>
        <taxon>Gymnopilus</taxon>
    </lineage>
</organism>
<dbReference type="AlphaFoldDB" id="A0A409Y428"/>
<keyword evidence="1" id="KW-0812">Transmembrane</keyword>
<dbReference type="EMBL" id="NHYE01001206">
    <property type="protein sequence ID" value="PPQ97738.1"/>
    <property type="molecule type" value="Genomic_DNA"/>
</dbReference>
<keyword evidence="1" id="KW-0472">Membrane</keyword>